<proteinExistence type="predicted"/>
<protein>
    <submittedName>
        <fullName evidence="1">Uncharacterized protein</fullName>
    </submittedName>
</protein>
<gene>
    <name evidence="1" type="ORF">BDZ83DRAFT_296037</name>
</gene>
<dbReference type="Proteomes" id="UP001244207">
    <property type="component" value="Unassembled WGS sequence"/>
</dbReference>
<evidence type="ECO:0000313" key="1">
    <source>
        <dbReference type="EMBL" id="KAK1731077.1"/>
    </source>
</evidence>
<dbReference type="EMBL" id="JAHMHS010000004">
    <property type="protein sequence ID" value="KAK1731077.1"/>
    <property type="molecule type" value="Genomic_DNA"/>
</dbReference>
<sequence length="217" mass="23877">MQTPGPSSASVYAESNPRRTAIRLGLCQLSQTRPALFILSRLSICPSIHPGLAPVSWPCFCLESLTPCPYLPTTRAPKSRGGGVYSIESIVTAWPGLESFCFVPFPIFQTQIAEWTRSAELASRRSSSLFVFWHFFGFPTPLRSANLFAHVGPNPFFRTIAPWPETSTPNSLGLRTAFLTTAAPGQLNRTHPPSIQFSLFSSPLRIIGKLRVRAPDT</sequence>
<dbReference type="RefSeq" id="XP_060371132.1">
    <property type="nucleotide sequence ID" value="XM_060502220.1"/>
</dbReference>
<keyword evidence="2" id="KW-1185">Reference proteome</keyword>
<reference evidence="1" key="1">
    <citation type="submission" date="2021-12" db="EMBL/GenBank/DDBJ databases">
        <title>Comparative genomics, transcriptomics and evolutionary studies reveal genomic signatures of adaptation to plant cell wall in hemibiotrophic fungi.</title>
        <authorList>
            <consortium name="DOE Joint Genome Institute"/>
            <person name="Baroncelli R."/>
            <person name="Diaz J.F."/>
            <person name="Benocci T."/>
            <person name="Peng M."/>
            <person name="Battaglia E."/>
            <person name="Haridas S."/>
            <person name="Andreopoulos W."/>
            <person name="Labutti K."/>
            <person name="Pangilinan J."/>
            <person name="Floch G.L."/>
            <person name="Makela M.R."/>
            <person name="Henrissat B."/>
            <person name="Grigoriev I.V."/>
            <person name="Crouch J.A."/>
            <person name="De Vries R.P."/>
            <person name="Sukno S.A."/>
            <person name="Thon M.R."/>
        </authorList>
    </citation>
    <scope>NUCLEOTIDE SEQUENCE</scope>
    <source>
        <strain evidence="1">CBS 112980</strain>
    </source>
</reference>
<evidence type="ECO:0000313" key="2">
    <source>
        <dbReference type="Proteomes" id="UP001244207"/>
    </source>
</evidence>
<accession>A0AAD9D251</accession>
<dbReference type="GeneID" id="85386119"/>
<dbReference type="AlphaFoldDB" id="A0AAD9D251"/>
<comment type="caution">
    <text evidence="1">The sequence shown here is derived from an EMBL/GenBank/DDBJ whole genome shotgun (WGS) entry which is preliminary data.</text>
</comment>
<name>A0AAD9D251_GLOAC</name>
<organism evidence="1 2">
    <name type="scientific">Glomerella acutata</name>
    <name type="common">Colletotrichum acutatum</name>
    <dbReference type="NCBI Taxonomy" id="27357"/>
    <lineage>
        <taxon>Eukaryota</taxon>
        <taxon>Fungi</taxon>
        <taxon>Dikarya</taxon>
        <taxon>Ascomycota</taxon>
        <taxon>Pezizomycotina</taxon>
        <taxon>Sordariomycetes</taxon>
        <taxon>Hypocreomycetidae</taxon>
        <taxon>Glomerellales</taxon>
        <taxon>Glomerellaceae</taxon>
        <taxon>Colletotrichum</taxon>
        <taxon>Colletotrichum acutatum species complex</taxon>
    </lineage>
</organism>